<reference evidence="2" key="1">
    <citation type="journal article" date="2014" name="Int. J. Syst. Evol. Microbiol.">
        <title>Complete genome of a new Firmicutes species belonging to the dominant human colonic microbiota ('Ruminococcus bicirculans') reveals two chromosomes and a selective capacity to utilize plant glucans.</title>
        <authorList>
            <consortium name="NISC Comparative Sequencing Program"/>
            <person name="Wegmann U."/>
            <person name="Louis P."/>
            <person name="Goesmann A."/>
            <person name="Henrissat B."/>
            <person name="Duncan S.H."/>
            <person name="Flint H.J."/>
        </authorList>
    </citation>
    <scope>NUCLEOTIDE SEQUENCE</scope>
    <source>
        <strain evidence="2">NBRC 108565</strain>
    </source>
</reference>
<organism evidence="2 3">
    <name type="scientific">Paraoerskovia sediminicola</name>
    <dbReference type="NCBI Taxonomy" id="1138587"/>
    <lineage>
        <taxon>Bacteria</taxon>
        <taxon>Bacillati</taxon>
        <taxon>Actinomycetota</taxon>
        <taxon>Actinomycetes</taxon>
        <taxon>Micrococcales</taxon>
        <taxon>Cellulomonadaceae</taxon>
        <taxon>Paraoerskovia</taxon>
    </lineage>
</organism>
<protein>
    <submittedName>
        <fullName evidence="2">Uncharacterized protein</fullName>
    </submittedName>
</protein>
<evidence type="ECO:0000313" key="3">
    <source>
        <dbReference type="Proteomes" id="UP001321475"/>
    </source>
</evidence>
<dbReference type="Proteomes" id="UP001321475">
    <property type="component" value="Chromosome"/>
</dbReference>
<keyword evidence="3" id="KW-1185">Reference proteome</keyword>
<gene>
    <name evidence="1" type="ORF">GCM10025865_00370</name>
    <name evidence="2" type="ORF">GCM10025865_33060</name>
</gene>
<proteinExistence type="predicted"/>
<evidence type="ECO:0000313" key="1">
    <source>
        <dbReference type="EMBL" id="BDZ40738.1"/>
    </source>
</evidence>
<evidence type="ECO:0000313" key="2">
    <source>
        <dbReference type="EMBL" id="BDZ44007.1"/>
    </source>
</evidence>
<dbReference type="RefSeq" id="WP_286218077.1">
    <property type="nucleotide sequence ID" value="NZ_AP027729.1"/>
</dbReference>
<dbReference type="EMBL" id="AP027729">
    <property type="protein sequence ID" value="BDZ44007.1"/>
    <property type="molecule type" value="Genomic_DNA"/>
</dbReference>
<name>A0ABM8G772_9CELL</name>
<accession>A0ABM8G772</accession>
<sequence>MGLLVRLTAEGVSQPCVPTGDEPVAAPAVVGELAYGESKSAGTFECVSDETGMGCQDTESGAGFNVRRAGITTF</sequence>
<reference evidence="3" key="2">
    <citation type="journal article" date="2019" name="Int. J. Syst. Evol. Microbiol.">
        <title>The Global Catalogue of Microorganisms (GCM) 10K type strain sequencing project: providing services to taxonomists for standard genome sequencing and annotation.</title>
        <authorList>
            <consortium name="The Broad Institute Genomics Platform"/>
            <consortium name="The Broad Institute Genome Sequencing Center for Infectious Disease"/>
            <person name="Wu L."/>
            <person name="Ma J."/>
        </authorList>
    </citation>
    <scope>NUCLEOTIDE SEQUENCE [LARGE SCALE GENOMIC DNA]</scope>
    <source>
        <strain evidence="3">NBRC 108565</strain>
    </source>
</reference>
<dbReference type="EMBL" id="AP027729">
    <property type="protein sequence ID" value="BDZ40738.1"/>
    <property type="molecule type" value="Genomic_DNA"/>
</dbReference>
<reference evidence="2" key="3">
    <citation type="submission" date="2023-02" db="EMBL/GenBank/DDBJ databases">
        <authorList>
            <person name="Sun Q."/>
            <person name="Mori K."/>
        </authorList>
    </citation>
    <scope>NUCLEOTIDE SEQUENCE</scope>
    <source>
        <strain evidence="2">NBRC 108565</strain>
    </source>
</reference>